<name>A0A917YRA0_9ACTN</name>
<dbReference type="Pfam" id="PF03417">
    <property type="entry name" value="AAT"/>
    <property type="match status" value="1"/>
</dbReference>
<reference evidence="2" key="2">
    <citation type="submission" date="2020-09" db="EMBL/GenBank/DDBJ databases">
        <authorList>
            <person name="Sun Q."/>
            <person name="Zhou Y."/>
        </authorList>
    </citation>
    <scope>NUCLEOTIDE SEQUENCE</scope>
    <source>
        <strain evidence="2">CGMCC 4.7368</strain>
    </source>
</reference>
<comment type="caution">
    <text evidence="2">The sequence shown here is derived from an EMBL/GenBank/DDBJ whole genome shotgun (WGS) entry which is preliminary data.</text>
</comment>
<dbReference type="NCBIfam" id="NF040521">
    <property type="entry name" value="C45_proenzyme"/>
    <property type="match status" value="1"/>
</dbReference>
<dbReference type="InterPro" id="IPR047794">
    <property type="entry name" value="C45_proenzyme-like"/>
</dbReference>
<dbReference type="Proteomes" id="UP000646523">
    <property type="component" value="Unassembled WGS sequence"/>
</dbReference>
<dbReference type="EMBL" id="BMNH01000001">
    <property type="protein sequence ID" value="GGO61078.1"/>
    <property type="molecule type" value="Genomic_DNA"/>
</dbReference>
<evidence type="ECO:0000313" key="3">
    <source>
        <dbReference type="Proteomes" id="UP000646523"/>
    </source>
</evidence>
<proteinExistence type="predicted"/>
<keyword evidence="3" id="KW-1185">Reference proteome</keyword>
<reference evidence="2" key="1">
    <citation type="journal article" date="2014" name="Int. J. Syst. Evol. Microbiol.">
        <title>Complete genome sequence of Corynebacterium casei LMG S-19264T (=DSM 44701T), isolated from a smear-ripened cheese.</title>
        <authorList>
            <consortium name="US DOE Joint Genome Institute (JGI-PGF)"/>
            <person name="Walter F."/>
            <person name="Albersmeier A."/>
            <person name="Kalinowski J."/>
            <person name="Ruckert C."/>
        </authorList>
    </citation>
    <scope>NUCLEOTIDE SEQUENCE</scope>
    <source>
        <strain evidence="2">CGMCC 4.7368</strain>
    </source>
</reference>
<accession>A0A917YRA0</accession>
<protein>
    <submittedName>
        <fullName evidence="2">Peptidase C45</fullName>
    </submittedName>
</protein>
<evidence type="ECO:0000259" key="1">
    <source>
        <dbReference type="Pfam" id="PF03417"/>
    </source>
</evidence>
<dbReference type="InterPro" id="IPR047801">
    <property type="entry name" value="Peptidase_C45"/>
</dbReference>
<dbReference type="PANTHER" id="PTHR34180">
    <property type="entry name" value="PEPTIDASE C45"/>
    <property type="match status" value="1"/>
</dbReference>
<gene>
    <name evidence="2" type="ORF">GCM10012289_02460</name>
</gene>
<dbReference type="AlphaFoldDB" id="A0A917YRA0"/>
<feature type="domain" description="Peptidase C45 hydrolase" evidence="1">
    <location>
        <begin position="120"/>
        <end position="285"/>
    </location>
</feature>
<dbReference type="InterPro" id="IPR005079">
    <property type="entry name" value="Peptidase_C45_hydrolase"/>
</dbReference>
<evidence type="ECO:0000313" key="2">
    <source>
        <dbReference type="EMBL" id="GGO61078.1"/>
    </source>
</evidence>
<dbReference type="Gene3D" id="3.60.60.10">
    <property type="entry name" value="Penicillin V Acylase, Chain A"/>
    <property type="match status" value="1"/>
</dbReference>
<dbReference type="PANTHER" id="PTHR34180:SF1">
    <property type="entry name" value="BETA-ALANYL-DOPAMINE_CARCININE HYDROLASE"/>
    <property type="match status" value="1"/>
</dbReference>
<organism evidence="2 3">
    <name type="scientific">Nonomuraea cavernae</name>
    <dbReference type="NCBI Taxonomy" id="2045107"/>
    <lineage>
        <taxon>Bacteria</taxon>
        <taxon>Bacillati</taxon>
        <taxon>Actinomycetota</taxon>
        <taxon>Actinomycetes</taxon>
        <taxon>Streptosporangiales</taxon>
        <taxon>Streptosporangiaceae</taxon>
        <taxon>Nonomuraea</taxon>
    </lineage>
</organism>
<sequence>MRLHEHDSRGRGSPERGREFGRVWASRIHAAIAAYRRHYLQLGIAPETSAAVAEKSCQALFAWHPALGDELESIAAGAGITVVELGLLNSRTEILAVAPPQGDGECSTVVRAGAAGGPPVAFQTWDWHPRLVPDAALWRYSPAPGRWVKTFTEPGMLAKIGLNSAGLGANFNFLHHRADGSGDGVPVHAIARRILDEAGTVREAVDLARSARVSASTAITVTAVAPAAEAVSIELTPAGAVVIPVRADGWLIRTNHLLGAEFRDADVRQPTSTSLPRYEHLDKALAAGVPDGVSDGVSDGGLPELAGRLCGEAGAGAPICMREDPRLPEPARRRTMLTIRLDHAGGAIEYWPGSPAAAAEAGHARRF</sequence>
<dbReference type="Gene3D" id="1.10.10.2120">
    <property type="match status" value="1"/>
</dbReference>
<dbReference type="RefSeq" id="WP_189122056.1">
    <property type="nucleotide sequence ID" value="NZ_BMNH01000001.1"/>
</dbReference>